<sequence>MKFAQSVQSRVPNSAKLFRQHTTKAAYAEREARWADDEGDYRLHLLPAVDVMAEVIEDLVNGEDFPAKWDRRETIAVIKGGLHLADTKLTRRQREAIHLESLIGVDRRTAARAMNVGVKCAGSHLSSGWLELPKHRANPLVMRWFVESIGGTFPTKAVRSVKEEMPRNVQMPVPAGAIEENESV</sequence>
<evidence type="ECO:0000313" key="2">
    <source>
        <dbReference type="Proteomes" id="UP000326598"/>
    </source>
</evidence>
<proteinExistence type="predicted"/>
<name>A0A5J6IBY1_STRC4</name>
<dbReference type="KEGG" id="scoe:CP976_34535"/>
<dbReference type="GeneID" id="91421165"/>
<accession>A0A5J6IBY1</accession>
<dbReference type="AlphaFoldDB" id="A0A5J6IBY1"/>
<gene>
    <name evidence="1" type="ORF">CP976_34535</name>
</gene>
<dbReference type="Proteomes" id="UP000326598">
    <property type="component" value="Chromosome"/>
</dbReference>
<organism evidence="1 2">
    <name type="scientific">Streptomyces coeruleorubidus</name>
    <dbReference type="NCBI Taxonomy" id="116188"/>
    <lineage>
        <taxon>Bacteria</taxon>
        <taxon>Bacillati</taxon>
        <taxon>Actinomycetota</taxon>
        <taxon>Actinomycetes</taxon>
        <taxon>Kitasatosporales</taxon>
        <taxon>Streptomycetaceae</taxon>
        <taxon>Streptomyces</taxon>
    </lineage>
</organism>
<evidence type="ECO:0000313" key="1">
    <source>
        <dbReference type="EMBL" id="QEV28734.1"/>
    </source>
</evidence>
<dbReference type="RefSeq" id="WP_150483838.1">
    <property type="nucleotide sequence ID" value="NZ_BMTB01000002.1"/>
</dbReference>
<dbReference type="EMBL" id="CP023694">
    <property type="protein sequence ID" value="QEV28734.1"/>
    <property type="molecule type" value="Genomic_DNA"/>
</dbReference>
<reference evidence="1 2" key="1">
    <citation type="submission" date="2017-09" db="EMBL/GenBank/DDBJ databases">
        <authorList>
            <person name="Lee N."/>
            <person name="Cho B.-K."/>
        </authorList>
    </citation>
    <scope>NUCLEOTIDE SEQUENCE [LARGE SCALE GENOMIC DNA]</scope>
    <source>
        <strain evidence="1 2">ATCC 13740</strain>
    </source>
</reference>
<protein>
    <submittedName>
        <fullName evidence="1">Uncharacterized protein</fullName>
    </submittedName>
</protein>